<sequence>MRFRLRIESKLGHTTKGMGSMTYRNILLTAALLAIFANPAAAKDAVQSSVSDWTGTPIIQNNGNPDAQGTFAVGTIQLTYTVVGYTFTAGDFGSFKLNWGVQANYSGGQSTSYSPDLTLKIEQIGGSHLELTPSPAEFNPLSNTAQDTSVIDIAIGSNVPNDPALNCDGCTLVGNLKLVTDPSGAKLDTVTNVQVKLVLAHPDSCLKAYNFITNQDTGSEITTTTLNVATNGAKKGTVTSSAPGQFSDDVLVANTCANEQDFDLKIALDPNFETNPSNNAGNAVFTYSKNGAVDQQNFDLSSFGLGTPQGQQVCLRNVTIPADSSFLATVHSQVKKGTVASALPASKTFQFAAALHQTSNSACAGELRTDVAPGNPVGAALGFTY</sequence>
<feature type="chain" id="PRO_5012749134" description="Pilin (Type 1 fimbria component protein)" evidence="1">
    <location>
        <begin position="43"/>
        <end position="385"/>
    </location>
</feature>
<dbReference type="Proteomes" id="UP000186819">
    <property type="component" value="Unassembled WGS sequence"/>
</dbReference>
<gene>
    <name evidence="2" type="ORF">SAMN05421829_106138</name>
</gene>
<protein>
    <recommendedName>
        <fullName evidence="4">Pilin (Type 1 fimbria component protein)</fullName>
    </recommendedName>
</protein>
<evidence type="ECO:0000256" key="1">
    <source>
        <dbReference type="SAM" id="SignalP"/>
    </source>
</evidence>
<reference evidence="3" key="1">
    <citation type="submission" date="2017-01" db="EMBL/GenBank/DDBJ databases">
        <authorList>
            <person name="Varghese N."/>
            <person name="Submissions S."/>
        </authorList>
    </citation>
    <scope>NUCLEOTIDE SEQUENCE [LARGE SCALE GENOMIC DNA]</scope>
    <source>
        <strain evidence="3">ATCC 51758</strain>
    </source>
</reference>
<keyword evidence="3" id="KW-1185">Reference proteome</keyword>
<proteinExistence type="predicted"/>
<accession>A0A1N6V3F6</accession>
<evidence type="ECO:0000313" key="2">
    <source>
        <dbReference type="EMBL" id="SIQ72394.1"/>
    </source>
</evidence>
<evidence type="ECO:0000313" key="3">
    <source>
        <dbReference type="Proteomes" id="UP000186819"/>
    </source>
</evidence>
<keyword evidence="1" id="KW-0732">Signal</keyword>
<organism evidence="2 3">
    <name type="scientific">Aromatoleum tolulyticum</name>
    <dbReference type="NCBI Taxonomy" id="34027"/>
    <lineage>
        <taxon>Bacteria</taxon>
        <taxon>Pseudomonadati</taxon>
        <taxon>Pseudomonadota</taxon>
        <taxon>Betaproteobacteria</taxon>
        <taxon>Rhodocyclales</taxon>
        <taxon>Rhodocyclaceae</taxon>
        <taxon>Aromatoleum</taxon>
    </lineage>
</organism>
<dbReference type="EMBL" id="FTMD01000006">
    <property type="protein sequence ID" value="SIQ72394.1"/>
    <property type="molecule type" value="Genomic_DNA"/>
</dbReference>
<dbReference type="AlphaFoldDB" id="A0A1N6V3F6"/>
<evidence type="ECO:0008006" key="4">
    <source>
        <dbReference type="Google" id="ProtNLM"/>
    </source>
</evidence>
<name>A0A1N6V3F6_9RHOO</name>
<feature type="signal peptide" evidence="1">
    <location>
        <begin position="1"/>
        <end position="42"/>
    </location>
</feature>